<keyword evidence="1" id="KW-1185">Reference proteome</keyword>
<dbReference type="AlphaFoldDB" id="A0A1I8IFH1"/>
<reference evidence="2" key="1">
    <citation type="submission" date="2016-11" db="UniProtKB">
        <authorList>
            <consortium name="WormBaseParasite"/>
        </authorList>
    </citation>
    <scope>IDENTIFICATION</scope>
</reference>
<name>A0A1I8IFH1_9PLAT</name>
<organism evidence="1 2">
    <name type="scientific">Macrostomum lignano</name>
    <dbReference type="NCBI Taxonomy" id="282301"/>
    <lineage>
        <taxon>Eukaryota</taxon>
        <taxon>Metazoa</taxon>
        <taxon>Spiralia</taxon>
        <taxon>Lophotrochozoa</taxon>
        <taxon>Platyhelminthes</taxon>
        <taxon>Rhabditophora</taxon>
        <taxon>Macrostomorpha</taxon>
        <taxon>Macrostomida</taxon>
        <taxon>Macrostomidae</taxon>
        <taxon>Macrostomum</taxon>
    </lineage>
</organism>
<dbReference type="Proteomes" id="UP000095280">
    <property type="component" value="Unplaced"/>
</dbReference>
<accession>A0A1I8IFH1</accession>
<evidence type="ECO:0000313" key="1">
    <source>
        <dbReference type="Proteomes" id="UP000095280"/>
    </source>
</evidence>
<sequence>MLSNNKRSTSLLQRALSAAIAASVKRRRPKRLCFLIACHSDSAKILNELVSELRLSLPGCRLVCATIDEVAKGLGKTARHYDAVFVVQDKPDWPLPEQLRRVLLRENWRYHLLAAEENGCELSSETEDLVHWQFKDWRQLQIQLGDLMYERARDVQQIPFGGSFDLRARS</sequence>
<evidence type="ECO:0000313" key="2">
    <source>
        <dbReference type="WBParaSite" id="maker-uti_cns_0011984-snap-gene-0.5-mRNA-1"/>
    </source>
</evidence>
<protein>
    <submittedName>
        <fullName evidence="2">SEFIR domain-containing protein</fullName>
    </submittedName>
</protein>
<proteinExistence type="predicted"/>
<dbReference type="WBParaSite" id="maker-uti_cns_0011984-snap-gene-0.5-mRNA-1">
    <property type="protein sequence ID" value="maker-uti_cns_0011984-snap-gene-0.5-mRNA-1"/>
    <property type="gene ID" value="maker-uti_cns_0011984-snap-gene-0.5"/>
</dbReference>